<keyword evidence="2" id="KW-1185">Reference proteome</keyword>
<protein>
    <recommendedName>
        <fullName evidence="3">Aminoglycoside phosphotransferase domain-containing protein</fullName>
    </recommendedName>
</protein>
<evidence type="ECO:0008006" key="3">
    <source>
        <dbReference type="Google" id="ProtNLM"/>
    </source>
</evidence>
<organism evidence="1 2">
    <name type="scientific">Rhizophlyctis rosea</name>
    <dbReference type="NCBI Taxonomy" id="64517"/>
    <lineage>
        <taxon>Eukaryota</taxon>
        <taxon>Fungi</taxon>
        <taxon>Fungi incertae sedis</taxon>
        <taxon>Chytridiomycota</taxon>
        <taxon>Chytridiomycota incertae sedis</taxon>
        <taxon>Chytridiomycetes</taxon>
        <taxon>Rhizophlyctidales</taxon>
        <taxon>Rhizophlyctidaceae</taxon>
        <taxon>Rhizophlyctis</taxon>
    </lineage>
</organism>
<dbReference type="EMBL" id="JADGJD010001004">
    <property type="protein sequence ID" value="KAJ3047222.1"/>
    <property type="molecule type" value="Genomic_DNA"/>
</dbReference>
<gene>
    <name evidence="1" type="ORF">HK097_000112</name>
</gene>
<proteinExistence type="predicted"/>
<comment type="caution">
    <text evidence="1">The sequence shown here is derived from an EMBL/GenBank/DDBJ whole genome shotgun (WGS) entry which is preliminary data.</text>
</comment>
<dbReference type="PANTHER" id="PTHR21310">
    <property type="entry name" value="AMINOGLYCOSIDE PHOSPHOTRANSFERASE-RELATED-RELATED"/>
    <property type="match status" value="1"/>
</dbReference>
<accession>A0AAD5S8E4</accession>
<dbReference type="Proteomes" id="UP001212841">
    <property type="component" value="Unassembled WGS sequence"/>
</dbReference>
<name>A0AAD5S8E4_9FUNG</name>
<evidence type="ECO:0000313" key="2">
    <source>
        <dbReference type="Proteomes" id="UP001212841"/>
    </source>
</evidence>
<evidence type="ECO:0000313" key="1">
    <source>
        <dbReference type="EMBL" id="KAJ3047222.1"/>
    </source>
</evidence>
<dbReference type="AlphaFoldDB" id="A0AAD5S8E4"/>
<sequence>MTSTNDLDPRDAWPKDFDGKGLYNAVVAGHGTGFRINIHQMISWIEMELSCKVVDIPMGFQLKLSDARMILMRVGRYNSLHPHAKETFLHSTIREVQFEAAVHDLLMSDPNIPVSPLLLYRLPVGKVMGIDVDPERLDEGRQVMVFELTDGRPNVWDELDPMAKKTLITQLATVRVALFQRHLPIDFVSQWLHSRWPIPHLCPNPPSPTRAFTLALLTAKIESMIGKEGDPIGVDWKESEFVVGPKASAAKQSLLRIIPLILPHEDEKYAFYRFVLEHSDFGVHNMSIALTSGQPHITSVFDWETGHIVPAILSDPESVLLPVDLNIDSDGEAMISRIYEDADDEELAEITEWGDVYLNTISDVAPEYITAIRSGKDSRYLWTKLKGWRGDDPEGFFGELGFWAEQRMMELSLV</sequence>
<dbReference type="InterPro" id="IPR051678">
    <property type="entry name" value="AGP_Transferase"/>
</dbReference>
<reference evidence="1" key="1">
    <citation type="submission" date="2020-05" db="EMBL/GenBank/DDBJ databases">
        <title>Phylogenomic resolution of chytrid fungi.</title>
        <authorList>
            <person name="Stajich J.E."/>
            <person name="Amses K."/>
            <person name="Simmons R."/>
            <person name="Seto K."/>
            <person name="Myers J."/>
            <person name="Bonds A."/>
            <person name="Quandt C.A."/>
            <person name="Barry K."/>
            <person name="Liu P."/>
            <person name="Grigoriev I."/>
            <person name="Longcore J.E."/>
            <person name="James T.Y."/>
        </authorList>
    </citation>
    <scope>NUCLEOTIDE SEQUENCE</scope>
    <source>
        <strain evidence="1">JEL0318</strain>
    </source>
</reference>